<keyword evidence="2 6" id="KW-0813">Transport</keyword>
<feature type="domain" description="SDA1 middle" evidence="8">
    <location>
        <begin position="537"/>
        <end position="698"/>
    </location>
</feature>
<accession>A0A2P2I0T7</accession>
<comment type="similarity">
    <text evidence="1 6">Belongs to the SDA1 family.</text>
</comment>
<evidence type="ECO:0000256" key="3">
    <source>
        <dbReference type="ARBA" id="ARBA00022517"/>
    </source>
</evidence>
<dbReference type="InterPro" id="IPR007949">
    <property type="entry name" value="SDA1_MD"/>
</dbReference>
<dbReference type="Pfam" id="PF08158">
    <property type="entry name" value="SDA1_HEAT"/>
    <property type="match status" value="1"/>
</dbReference>
<dbReference type="InterPro" id="IPR027312">
    <property type="entry name" value="Sda1"/>
</dbReference>
<dbReference type="GO" id="GO:0000055">
    <property type="term" value="P:ribosomal large subunit export from nucleus"/>
    <property type="evidence" value="ECO:0007669"/>
    <property type="project" value="UniProtKB-UniRule"/>
</dbReference>
<feature type="compositionally biased region" description="Acidic residues" evidence="7">
    <location>
        <begin position="503"/>
        <end position="514"/>
    </location>
</feature>
<dbReference type="GO" id="GO:0015031">
    <property type="term" value="P:protein transport"/>
    <property type="evidence" value="ECO:0007669"/>
    <property type="project" value="UniProtKB-KW"/>
</dbReference>
<dbReference type="InterPro" id="IPR016024">
    <property type="entry name" value="ARM-type_fold"/>
</dbReference>
<dbReference type="GO" id="GO:0042273">
    <property type="term" value="P:ribosomal large subunit biogenesis"/>
    <property type="evidence" value="ECO:0007669"/>
    <property type="project" value="UniProtKB-UniRule"/>
</dbReference>
<evidence type="ECO:0000256" key="6">
    <source>
        <dbReference type="RuleBase" id="RU365057"/>
    </source>
</evidence>
<dbReference type="EMBL" id="IACF01001970">
    <property type="protein sequence ID" value="LAB67643.1"/>
    <property type="molecule type" value="mRNA"/>
</dbReference>
<keyword evidence="3 6" id="KW-0690">Ribosome biogenesis</keyword>
<evidence type="ECO:0000259" key="8">
    <source>
        <dbReference type="Pfam" id="PF05285"/>
    </source>
</evidence>
<dbReference type="AlphaFoldDB" id="A0A2P2I0T7"/>
<reference evidence="10" key="2">
    <citation type="journal article" date="2018" name="Biosci. Biotechnol. Biochem.">
        <title>Polysaccharide hydrolase of the hadal zone amphipods Hirondellea gigas.</title>
        <authorList>
            <person name="Kobayashi H."/>
            <person name="Nagahama T."/>
            <person name="Arai W."/>
            <person name="Sasagawa Y."/>
            <person name="Umeda M."/>
            <person name="Hayashi T."/>
            <person name="Nikaido I."/>
            <person name="Watanabe H."/>
            <person name="Oguri K."/>
            <person name="Kitazato H."/>
            <person name="Fujioka K."/>
            <person name="Kido Y."/>
            <person name="Takami H."/>
        </authorList>
    </citation>
    <scope>NUCLEOTIDE SEQUENCE</scope>
    <source>
        <tissue evidence="10">Whole body</tissue>
    </source>
</reference>
<dbReference type="EMBL" id="IACT01000637">
    <property type="protein sequence ID" value="LAC20031.1"/>
    <property type="molecule type" value="mRNA"/>
</dbReference>
<proteinExistence type="evidence at transcript level"/>
<evidence type="ECO:0000313" key="11">
    <source>
        <dbReference type="EMBL" id="LAC20031.1"/>
    </source>
</evidence>
<keyword evidence="5 6" id="KW-0539">Nucleus</keyword>
<evidence type="ECO:0000313" key="10">
    <source>
        <dbReference type="EMBL" id="LAB67643.1"/>
    </source>
</evidence>
<feature type="region of interest" description="Disordered" evidence="7">
    <location>
        <begin position="495"/>
        <end position="605"/>
    </location>
</feature>
<feature type="compositionally biased region" description="Acidic residues" evidence="7">
    <location>
        <begin position="535"/>
        <end position="565"/>
    </location>
</feature>
<dbReference type="Pfam" id="PF05285">
    <property type="entry name" value="SDA1_dom"/>
    <property type="match status" value="1"/>
</dbReference>
<organism evidence="10">
    <name type="scientific">Hirondellea gigas</name>
    <dbReference type="NCBI Taxonomy" id="1518452"/>
    <lineage>
        <taxon>Eukaryota</taxon>
        <taxon>Metazoa</taxon>
        <taxon>Ecdysozoa</taxon>
        <taxon>Arthropoda</taxon>
        <taxon>Crustacea</taxon>
        <taxon>Multicrustacea</taxon>
        <taxon>Malacostraca</taxon>
        <taxon>Eumalacostraca</taxon>
        <taxon>Peracarida</taxon>
        <taxon>Amphipoda</taxon>
        <taxon>Amphilochidea</taxon>
        <taxon>Lysianassida</taxon>
        <taxon>Lysianassidira</taxon>
        <taxon>Lysianassoidea</taxon>
        <taxon>Lysianassidae</taxon>
        <taxon>Hirondellea</taxon>
    </lineage>
</organism>
<comment type="function">
    <text evidence="6">Required for 60S pre-ribosomal subunits export to the cytoplasm.</text>
</comment>
<name>A0A2P2I0T7_9CRUS</name>
<dbReference type="InterPro" id="IPR012977">
    <property type="entry name" value="SDA1_N"/>
</dbReference>
<feature type="compositionally biased region" description="Basic and acidic residues" evidence="7">
    <location>
        <begin position="566"/>
        <end position="576"/>
    </location>
</feature>
<evidence type="ECO:0000256" key="4">
    <source>
        <dbReference type="ARBA" id="ARBA00022927"/>
    </source>
</evidence>
<evidence type="ECO:0000256" key="1">
    <source>
        <dbReference type="ARBA" id="ARBA00005783"/>
    </source>
</evidence>
<evidence type="ECO:0000259" key="9">
    <source>
        <dbReference type="Pfam" id="PF08158"/>
    </source>
</evidence>
<reference evidence="11" key="1">
    <citation type="submission" date="2017-11" db="EMBL/GenBank/DDBJ databases">
        <title>The sensing device of the deep-sea amphipod.</title>
        <authorList>
            <person name="Kobayashi H."/>
            <person name="Nagahama T."/>
            <person name="Arai W."/>
            <person name="Sasagawa Y."/>
            <person name="Umeda M."/>
            <person name="Hayashi T."/>
            <person name="Nikaido I."/>
            <person name="Watanabe H."/>
            <person name="Oguri K."/>
            <person name="Kitazato H."/>
            <person name="Fujioka K."/>
            <person name="Kido Y."/>
            <person name="Takami H."/>
        </authorList>
    </citation>
    <scope>NUCLEOTIDE SEQUENCE</scope>
    <source>
        <tissue evidence="11">Whole body</tissue>
    </source>
</reference>
<keyword evidence="4 6" id="KW-0653">Protein transport</keyword>
<evidence type="ECO:0000256" key="7">
    <source>
        <dbReference type="SAM" id="MobiDB-lite"/>
    </source>
</evidence>
<evidence type="ECO:0000256" key="2">
    <source>
        <dbReference type="ARBA" id="ARBA00022448"/>
    </source>
</evidence>
<dbReference type="PANTHER" id="PTHR12730">
    <property type="entry name" value="HSDA/SDA1-RELATED"/>
    <property type="match status" value="1"/>
</dbReference>
<sequence length="768" mass="88856">MASKLITNLPHLQNFIKRDPESYREEFESQFVYYVDALEIFKLSPSNKDFKFYELVMFLAQVAQCYPDDEEVLEFPNEIVSLLRTQGPVLHPETRMGLLKALILLRNKNLLPPMLLIDVCFDLLRCQDKSLRKLLQLHIITDIKNINSKSKNMVLNRELQDFLSKKLLDNHAVAVKTALDVMIELYRKGVWRDKRNVNIIASACYSKVAKIMVTAIKFFVGNDEGEMEDSSDSEEEEHVNVKKAMLAIRVKKNSKKKERLNMEKVKKAAIDNNKKKNQKLSFDFSALHLIHDPQTIAEKIFKIFNKRNERFEVKLLMMNMVSRLIGIHQLYLSNFYPTLQRYLFPHQREVTKVMTYAAQAAHALVPPDDLHPVLRSLADNFVTERYSCEVMSMGLNAIRELCNRNIHAMDEDLLQDLVGYRNHRDKGVYMASRSLMTLFRQKNPELLERKTRGVPTELLKEGEVLQFGENTAKNFIPGAEILVFKTKAEDFMKDDGFGSDSNCSEDEEMEEGEENGDKDTVLDEPVEVNSTITSQEDEESESEEYDSDCDGDGENDDGETDDDNEKENTDNDEQKAQEQPVPSKTNKELKKFINEDKSSEPPKIMKKKEAISEVMKMTPTERATVASDIMSSRFLTDEDFARIDAVQAAKQVERFKNKKSSKRKREAELGEDRDVVPLSSIEMIYKKRRHDKAARMKTTLEVRQSRQKYGSTKGRMNPHASTTNREKSKAKIFDMMKHKMRSSKQKSTFQEKQSRLKLSMLRQLKNSY</sequence>
<protein>
    <recommendedName>
        <fullName evidence="6">Protein SDA1</fullName>
    </recommendedName>
</protein>
<evidence type="ECO:0000256" key="5">
    <source>
        <dbReference type="ARBA" id="ARBA00023242"/>
    </source>
</evidence>
<dbReference type="PANTHER" id="PTHR12730:SF0">
    <property type="entry name" value="PROTEIN SDA1 HOMOLOG"/>
    <property type="match status" value="1"/>
</dbReference>
<dbReference type="GO" id="GO:0005730">
    <property type="term" value="C:nucleolus"/>
    <property type="evidence" value="ECO:0007669"/>
    <property type="project" value="UniProtKB-SubCell"/>
</dbReference>
<comment type="subcellular location">
    <subcellularLocation>
        <location evidence="6">Nucleus</location>
        <location evidence="6">Nucleolus</location>
    </subcellularLocation>
</comment>
<dbReference type="SUPFAM" id="SSF48371">
    <property type="entry name" value="ARM repeat"/>
    <property type="match status" value="1"/>
</dbReference>
<feature type="compositionally biased region" description="Basic and acidic residues" evidence="7">
    <location>
        <begin position="585"/>
        <end position="600"/>
    </location>
</feature>
<feature type="region of interest" description="Disordered" evidence="7">
    <location>
        <begin position="690"/>
        <end position="729"/>
    </location>
</feature>
<feature type="domain" description="SDA1 N-terminal" evidence="9">
    <location>
        <begin position="58"/>
        <end position="424"/>
    </location>
</feature>